<dbReference type="Gene3D" id="2.40.128.260">
    <property type="entry name" value="Type IV secretion system, VirB10/TraB/TrbI"/>
    <property type="match status" value="1"/>
</dbReference>
<proteinExistence type="predicted"/>
<evidence type="ECO:0000313" key="1">
    <source>
        <dbReference type="EMBL" id="MPL68909.1"/>
    </source>
</evidence>
<protein>
    <submittedName>
        <fullName evidence="1">Uncharacterized protein</fullName>
    </submittedName>
</protein>
<name>A0A644TQL3_9ZZZZ</name>
<organism evidence="1">
    <name type="scientific">bioreactor metagenome</name>
    <dbReference type="NCBI Taxonomy" id="1076179"/>
    <lineage>
        <taxon>unclassified sequences</taxon>
        <taxon>metagenomes</taxon>
        <taxon>ecological metagenomes</taxon>
    </lineage>
</organism>
<sequence>MQRKIIVSILLILFVFSTLASAQSVQEMTLLDKIITVEKIFYGSEQTGSLIDRTAKLEKDIYGVETQDALMAKLDRIYIYTKQNSSLAPSFITKLNAVEWALTHDITEQPAKTRLENLERLLLGNAETDSFDDRINKLMKLSYTDGQVNLTNITVFKDTLVKIKIMTALNTKTTRPGDIVVYQAAEDVYSDGYLVIPQGAQGLGKVTKVERSRNFGRDAKLEISFDNIEAIDGTKLSTILGDKAKEETKSLAKAAGATVAGLIILGPIGVVGGAFIHGQEVEIPVGAQMYIQTQADTEIFGLQVSEPAY</sequence>
<dbReference type="AlphaFoldDB" id="A0A644TQL3"/>
<comment type="caution">
    <text evidence="1">The sequence shown here is derived from an EMBL/GenBank/DDBJ whole genome shotgun (WGS) entry which is preliminary data.</text>
</comment>
<reference evidence="1" key="1">
    <citation type="submission" date="2019-08" db="EMBL/GenBank/DDBJ databases">
        <authorList>
            <person name="Kucharzyk K."/>
            <person name="Murdoch R.W."/>
            <person name="Higgins S."/>
            <person name="Loffler F."/>
        </authorList>
    </citation>
    <scope>NUCLEOTIDE SEQUENCE</scope>
</reference>
<dbReference type="EMBL" id="VSSQ01000044">
    <property type="protein sequence ID" value="MPL68909.1"/>
    <property type="molecule type" value="Genomic_DNA"/>
</dbReference>
<gene>
    <name evidence="1" type="ORF">SDC9_14642</name>
</gene>
<dbReference type="InterPro" id="IPR042217">
    <property type="entry name" value="T4SS_VirB10/TrbI"/>
</dbReference>
<accession>A0A644TQL3</accession>